<dbReference type="InterPro" id="IPR052390">
    <property type="entry name" value="tRNA_nt/polyA_polymerase"/>
</dbReference>
<dbReference type="Gene3D" id="1.10.3090.10">
    <property type="entry name" value="cca-adding enzyme, domain 2"/>
    <property type="match status" value="1"/>
</dbReference>
<proteinExistence type="predicted"/>
<dbReference type="EMBL" id="BART01037457">
    <property type="protein sequence ID" value="GAH07753.1"/>
    <property type="molecule type" value="Genomic_DNA"/>
</dbReference>
<keyword evidence="10" id="KW-1133">Transmembrane helix</keyword>
<name>X1EGH2_9ZZZZ</name>
<evidence type="ECO:0000256" key="10">
    <source>
        <dbReference type="SAM" id="Phobius"/>
    </source>
</evidence>
<evidence type="ECO:0000256" key="9">
    <source>
        <dbReference type="ARBA" id="ARBA00022884"/>
    </source>
</evidence>
<dbReference type="InterPro" id="IPR043519">
    <property type="entry name" value="NT_sf"/>
</dbReference>
<evidence type="ECO:0000313" key="12">
    <source>
        <dbReference type="EMBL" id="GAH07753.1"/>
    </source>
</evidence>
<dbReference type="AlphaFoldDB" id="X1EGH2"/>
<keyword evidence="10" id="KW-0472">Membrane</keyword>
<protein>
    <recommendedName>
        <fullName evidence="11">Poly A polymerase head domain-containing protein</fullName>
    </recommendedName>
</protein>
<sequence>FRRDFTINTMAIKLNPSHYGELIDLYEGRDDLKHKLIRVLHEKSFTDDATRIWRGAGLSPGILLVMGVRGAALATVIAQLLGAGLSFYYVVARKSVYRVKLLYLRPSLSILRDIYRVGFPSMIMQVMEGVSFAVFNYVLSAFGSLALAAAGIA</sequence>
<keyword evidence="3" id="KW-0808">Transferase</keyword>
<dbReference type="GO" id="GO:0008033">
    <property type="term" value="P:tRNA processing"/>
    <property type="evidence" value="ECO:0007669"/>
    <property type="project" value="UniProtKB-KW"/>
</dbReference>
<evidence type="ECO:0000256" key="3">
    <source>
        <dbReference type="ARBA" id="ARBA00022679"/>
    </source>
</evidence>
<dbReference type="GO" id="GO:0000166">
    <property type="term" value="F:nucleotide binding"/>
    <property type="evidence" value="ECO:0007669"/>
    <property type="project" value="UniProtKB-KW"/>
</dbReference>
<organism evidence="12">
    <name type="scientific">marine sediment metagenome</name>
    <dbReference type="NCBI Taxonomy" id="412755"/>
    <lineage>
        <taxon>unclassified sequences</taxon>
        <taxon>metagenomes</taxon>
        <taxon>ecological metagenomes</taxon>
    </lineage>
</organism>
<keyword evidence="7" id="KW-0547">Nucleotide-binding</keyword>
<evidence type="ECO:0000256" key="8">
    <source>
        <dbReference type="ARBA" id="ARBA00022842"/>
    </source>
</evidence>
<dbReference type="SUPFAM" id="SSF81301">
    <property type="entry name" value="Nucleotidyltransferase"/>
    <property type="match status" value="1"/>
</dbReference>
<feature type="non-terminal residue" evidence="12">
    <location>
        <position position="1"/>
    </location>
</feature>
<dbReference type="GO" id="GO:0000049">
    <property type="term" value="F:tRNA binding"/>
    <property type="evidence" value="ECO:0007669"/>
    <property type="project" value="UniProtKB-KW"/>
</dbReference>
<keyword evidence="5" id="KW-0548">Nucleotidyltransferase</keyword>
<evidence type="ECO:0000259" key="11">
    <source>
        <dbReference type="Pfam" id="PF01743"/>
    </source>
</evidence>
<evidence type="ECO:0000256" key="4">
    <source>
        <dbReference type="ARBA" id="ARBA00022694"/>
    </source>
</evidence>
<comment type="caution">
    <text evidence="12">The sequence shown here is derived from an EMBL/GenBank/DDBJ whole genome shotgun (WGS) entry which is preliminary data.</text>
</comment>
<feature type="transmembrane region" description="Helical" evidence="10">
    <location>
        <begin position="70"/>
        <end position="91"/>
    </location>
</feature>
<keyword evidence="8" id="KW-0460">Magnesium</keyword>
<dbReference type="PANTHER" id="PTHR47788:SF1">
    <property type="entry name" value="A-ADDING TRNA NUCLEOTIDYLTRANSFERASE"/>
    <property type="match status" value="1"/>
</dbReference>
<keyword evidence="4" id="KW-0819">tRNA processing</keyword>
<reference evidence="12" key="1">
    <citation type="journal article" date="2014" name="Front. Microbiol.">
        <title>High frequency of phylogenetically diverse reductive dehalogenase-homologous genes in deep subseafloor sedimentary metagenomes.</title>
        <authorList>
            <person name="Kawai M."/>
            <person name="Futagami T."/>
            <person name="Toyoda A."/>
            <person name="Takaki Y."/>
            <person name="Nishi S."/>
            <person name="Hori S."/>
            <person name="Arai W."/>
            <person name="Tsubouchi T."/>
            <person name="Morono Y."/>
            <person name="Uchiyama I."/>
            <person name="Ito T."/>
            <person name="Fujiyama A."/>
            <person name="Inagaki F."/>
            <person name="Takami H."/>
        </authorList>
    </citation>
    <scope>NUCLEOTIDE SEQUENCE</scope>
    <source>
        <strain evidence="12">Expedition CK06-06</strain>
    </source>
</reference>
<dbReference type="GO" id="GO:0046872">
    <property type="term" value="F:metal ion binding"/>
    <property type="evidence" value="ECO:0007669"/>
    <property type="project" value="UniProtKB-KW"/>
</dbReference>
<dbReference type="Gene3D" id="3.30.460.10">
    <property type="entry name" value="Beta Polymerase, domain 2"/>
    <property type="match status" value="1"/>
</dbReference>
<evidence type="ECO:0000256" key="5">
    <source>
        <dbReference type="ARBA" id="ARBA00022695"/>
    </source>
</evidence>
<dbReference type="PANTHER" id="PTHR47788">
    <property type="entry name" value="POLYA POLYMERASE"/>
    <property type="match status" value="1"/>
</dbReference>
<comment type="cofactor">
    <cofactor evidence="1">
        <name>Mg(2+)</name>
        <dbReference type="ChEBI" id="CHEBI:18420"/>
    </cofactor>
</comment>
<keyword evidence="10" id="KW-0812">Transmembrane</keyword>
<dbReference type="GO" id="GO:0016779">
    <property type="term" value="F:nucleotidyltransferase activity"/>
    <property type="evidence" value="ECO:0007669"/>
    <property type="project" value="UniProtKB-KW"/>
</dbReference>
<feature type="non-terminal residue" evidence="12">
    <location>
        <position position="153"/>
    </location>
</feature>
<keyword evidence="9" id="KW-0694">RNA-binding</keyword>
<evidence type="ECO:0000256" key="6">
    <source>
        <dbReference type="ARBA" id="ARBA00022723"/>
    </source>
</evidence>
<keyword evidence="6" id="KW-0479">Metal-binding</keyword>
<keyword evidence="2" id="KW-0820">tRNA-binding</keyword>
<evidence type="ECO:0000256" key="7">
    <source>
        <dbReference type="ARBA" id="ARBA00022741"/>
    </source>
</evidence>
<feature type="transmembrane region" description="Helical" evidence="10">
    <location>
        <begin position="130"/>
        <end position="152"/>
    </location>
</feature>
<dbReference type="Pfam" id="PF01743">
    <property type="entry name" value="PolyA_pol"/>
    <property type="match status" value="1"/>
</dbReference>
<gene>
    <name evidence="12" type="ORF">S01H4_62661</name>
</gene>
<accession>X1EGH2</accession>
<dbReference type="InterPro" id="IPR002646">
    <property type="entry name" value="PolA_pol_head_dom"/>
</dbReference>
<evidence type="ECO:0000256" key="2">
    <source>
        <dbReference type="ARBA" id="ARBA00022555"/>
    </source>
</evidence>
<evidence type="ECO:0000256" key="1">
    <source>
        <dbReference type="ARBA" id="ARBA00001946"/>
    </source>
</evidence>
<feature type="domain" description="Poly A polymerase head" evidence="11">
    <location>
        <begin position="2"/>
        <end position="38"/>
    </location>
</feature>